<gene>
    <name evidence="1" type="ORF">B0H16DRAFT_1476201</name>
</gene>
<accession>A0AAD7HC43</accession>
<dbReference type="Proteomes" id="UP001215598">
    <property type="component" value="Unassembled WGS sequence"/>
</dbReference>
<evidence type="ECO:0000313" key="1">
    <source>
        <dbReference type="EMBL" id="KAJ7717291.1"/>
    </source>
</evidence>
<proteinExistence type="predicted"/>
<protein>
    <submittedName>
        <fullName evidence="1">Uncharacterized protein</fullName>
    </submittedName>
</protein>
<organism evidence="1 2">
    <name type="scientific">Mycena metata</name>
    <dbReference type="NCBI Taxonomy" id="1033252"/>
    <lineage>
        <taxon>Eukaryota</taxon>
        <taxon>Fungi</taxon>
        <taxon>Dikarya</taxon>
        <taxon>Basidiomycota</taxon>
        <taxon>Agaricomycotina</taxon>
        <taxon>Agaricomycetes</taxon>
        <taxon>Agaricomycetidae</taxon>
        <taxon>Agaricales</taxon>
        <taxon>Marasmiineae</taxon>
        <taxon>Mycenaceae</taxon>
        <taxon>Mycena</taxon>
    </lineage>
</organism>
<sequence>MAGLTREMNDLEVNETSQRAMYIQLLPGPRVPKRSEQLSGTLFSIFWLEGKIFLTYTGRGSILERDGRKFCIESVEREPAWNGWRPAEMQRSRGWSGEAVRRKVWRVSRDLVQLGYRPAVSPWNSEAVDTVTRAGWNFRGLGVGEKEAQIGSDAAQNLRRGLGEGYSTRAVNEVEDAARMELEVGVGGAPGRLLAVAAYRTASERDGSQFDRRPVFRRRSSAGDIGSGNQF</sequence>
<dbReference type="AlphaFoldDB" id="A0AAD7HC43"/>
<dbReference type="EMBL" id="JARKIB010000279">
    <property type="protein sequence ID" value="KAJ7717291.1"/>
    <property type="molecule type" value="Genomic_DNA"/>
</dbReference>
<name>A0AAD7HC43_9AGAR</name>
<evidence type="ECO:0000313" key="2">
    <source>
        <dbReference type="Proteomes" id="UP001215598"/>
    </source>
</evidence>
<keyword evidence="2" id="KW-1185">Reference proteome</keyword>
<comment type="caution">
    <text evidence="1">The sequence shown here is derived from an EMBL/GenBank/DDBJ whole genome shotgun (WGS) entry which is preliminary data.</text>
</comment>
<reference evidence="1" key="1">
    <citation type="submission" date="2023-03" db="EMBL/GenBank/DDBJ databases">
        <title>Massive genome expansion in bonnet fungi (Mycena s.s.) driven by repeated elements and novel gene families across ecological guilds.</title>
        <authorList>
            <consortium name="Lawrence Berkeley National Laboratory"/>
            <person name="Harder C.B."/>
            <person name="Miyauchi S."/>
            <person name="Viragh M."/>
            <person name="Kuo A."/>
            <person name="Thoen E."/>
            <person name="Andreopoulos B."/>
            <person name="Lu D."/>
            <person name="Skrede I."/>
            <person name="Drula E."/>
            <person name="Henrissat B."/>
            <person name="Morin E."/>
            <person name="Kohler A."/>
            <person name="Barry K."/>
            <person name="LaButti K."/>
            <person name="Morin E."/>
            <person name="Salamov A."/>
            <person name="Lipzen A."/>
            <person name="Mereny Z."/>
            <person name="Hegedus B."/>
            <person name="Baldrian P."/>
            <person name="Stursova M."/>
            <person name="Weitz H."/>
            <person name="Taylor A."/>
            <person name="Grigoriev I.V."/>
            <person name="Nagy L.G."/>
            <person name="Martin F."/>
            <person name="Kauserud H."/>
        </authorList>
    </citation>
    <scope>NUCLEOTIDE SEQUENCE</scope>
    <source>
        <strain evidence="1">CBHHK182m</strain>
    </source>
</reference>